<reference evidence="2" key="2">
    <citation type="submission" date="2020-09" db="EMBL/GenBank/DDBJ databases">
        <authorList>
            <person name="Sun Q."/>
            <person name="Kim S."/>
        </authorList>
    </citation>
    <scope>NUCLEOTIDE SEQUENCE</scope>
    <source>
        <strain evidence="2">KCTC 32513</strain>
    </source>
</reference>
<proteinExistence type="predicted"/>
<dbReference type="InterPro" id="IPR012338">
    <property type="entry name" value="Beta-lactam/transpept-like"/>
</dbReference>
<reference evidence="2" key="1">
    <citation type="journal article" date="2014" name="Int. J. Syst. Evol. Microbiol.">
        <title>Complete genome sequence of Corynebacterium casei LMG S-19264T (=DSM 44701T), isolated from a smear-ripened cheese.</title>
        <authorList>
            <consortium name="US DOE Joint Genome Institute (JGI-PGF)"/>
            <person name="Walter F."/>
            <person name="Albersmeier A."/>
            <person name="Kalinowski J."/>
            <person name="Ruckert C."/>
        </authorList>
    </citation>
    <scope>NUCLEOTIDE SEQUENCE</scope>
    <source>
        <strain evidence="2">KCTC 32513</strain>
    </source>
</reference>
<dbReference type="Gene3D" id="3.40.710.10">
    <property type="entry name" value="DD-peptidase/beta-lactamase superfamily"/>
    <property type="match status" value="1"/>
</dbReference>
<name>A0A8J3CRD2_9PROT</name>
<feature type="chain" id="PRO_5035218910" description="CubicO group peptidase, beta-lactamase class C family" evidence="1">
    <location>
        <begin position="26"/>
        <end position="713"/>
    </location>
</feature>
<evidence type="ECO:0000313" key="2">
    <source>
        <dbReference type="EMBL" id="GHA97927.1"/>
    </source>
</evidence>
<evidence type="ECO:0000313" key="3">
    <source>
        <dbReference type="Proteomes" id="UP000634004"/>
    </source>
</evidence>
<dbReference type="RefSeq" id="WP_189498232.1">
    <property type="nucleotide sequence ID" value="NZ_BMZH01000008.1"/>
</dbReference>
<accession>A0A8J3CRD2</accession>
<evidence type="ECO:0008006" key="4">
    <source>
        <dbReference type="Google" id="ProtNLM"/>
    </source>
</evidence>
<sequence length="713" mass="78618">MILPRLFVRNLLLAACLFATPTMVAAQTYLDEDFQDGDANGWQSDARKGKIGLTTYAGNISLKMTRDAYAIRKLEDISSPRVRISAVFAAEKLEGDDACILEASPDGAQWFEIGRVEDGQDDAVTLHPVTQVLDIESAHLYLGARIKGNASNDTCWVDNISVVGMRRVADLPTSLDPDVLWAGQVAVAPVSMQAFAPPTEPLAPLRSLSGTLRFSASQATGFELLEDAFNYAPTADRLNHLPAIEMGFVHDGTDLIPVQRGPRPSDHPDWEWIIEPGVIWRRVNGHVRASLPFALQERNANCLHNGVLTFEIGPDGQTSDMVYQIGSETCAYLQFNLWGSAPITVDLGPLPDSDATLRAYREEVSRRLPTRPLSELSFRDQLGHSTEVTPEAMTALGYVKNGTHFTAPCPTRFGDYPFCDVLDLPSYSWAKSMIAGVASMRLEKLYPGAMDALISDYVPACRDWKDVTFQHALDMATGYYASDVYDEDEASEGSRQFFIADSHEQKIDLACTLYDRRSAPGETFVYHTTDTYLLGTAITAFLREKTGRAEADIFDDLIRPLWDALGTSPVVRQTRRTYDDVGQVFTGWGLTLHRDDIAKIAAFLHDGGRIKGKPMLDPDMLSDALQKRVRPVGLRAVIDNQRYKNGFWAWNAGLSLGCEADLYVPAMSGYGGLTLALIPNGHTYYYISDGHAFAWARAAKASHGDTPFCEISS</sequence>
<organism evidence="2 3">
    <name type="scientific">Algimonas arctica</name>
    <dbReference type="NCBI Taxonomy" id="1479486"/>
    <lineage>
        <taxon>Bacteria</taxon>
        <taxon>Pseudomonadati</taxon>
        <taxon>Pseudomonadota</taxon>
        <taxon>Alphaproteobacteria</taxon>
        <taxon>Maricaulales</taxon>
        <taxon>Robiginitomaculaceae</taxon>
        <taxon>Algimonas</taxon>
    </lineage>
</organism>
<dbReference type="EMBL" id="BMZH01000008">
    <property type="protein sequence ID" value="GHA97927.1"/>
    <property type="molecule type" value="Genomic_DNA"/>
</dbReference>
<keyword evidence="3" id="KW-1185">Reference proteome</keyword>
<gene>
    <name evidence="2" type="ORF">GCM10009069_21170</name>
</gene>
<protein>
    <recommendedName>
        <fullName evidence="4">CubicO group peptidase, beta-lactamase class C family</fullName>
    </recommendedName>
</protein>
<keyword evidence="1" id="KW-0732">Signal</keyword>
<comment type="caution">
    <text evidence="2">The sequence shown here is derived from an EMBL/GenBank/DDBJ whole genome shotgun (WGS) entry which is preliminary data.</text>
</comment>
<dbReference type="Proteomes" id="UP000634004">
    <property type="component" value="Unassembled WGS sequence"/>
</dbReference>
<evidence type="ECO:0000256" key="1">
    <source>
        <dbReference type="SAM" id="SignalP"/>
    </source>
</evidence>
<feature type="signal peptide" evidence="1">
    <location>
        <begin position="1"/>
        <end position="25"/>
    </location>
</feature>
<dbReference type="SUPFAM" id="SSF56601">
    <property type="entry name" value="beta-lactamase/transpeptidase-like"/>
    <property type="match status" value="1"/>
</dbReference>
<dbReference type="AlphaFoldDB" id="A0A8J3CRD2"/>